<accession>A0AAD3RI99</accession>
<gene>
    <name evidence="7" type="ORF">AKAME5_002026800</name>
</gene>
<dbReference type="Proteomes" id="UP001279410">
    <property type="component" value="Unassembled WGS sequence"/>
</dbReference>
<evidence type="ECO:0000259" key="6">
    <source>
        <dbReference type="Pfam" id="PF12734"/>
    </source>
</evidence>
<protein>
    <recommendedName>
        <fullName evidence="3">Cysteine-rich and transmembrane domain-containing protein 1</fullName>
    </recommendedName>
</protein>
<comment type="caution">
    <text evidence="7">The sequence shown here is derived from an EMBL/GenBank/DDBJ whole genome shotgun (WGS) entry which is preliminary data.</text>
</comment>
<evidence type="ECO:0000256" key="3">
    <source>
        <dbReference type="ARBA" id="ARBA00013590"/>
    </source>
</evidence>
<feature type="region of interest" description="Disordered" evidence="5">
    <location>
        <begin position="1"/>
        <end position="22"/>
    </location>
</feature>
<dbReference type="PANTHER" id="PTHR47564:SF1">
    <property type="entry name" value="CYSTEINE-RICH AND TRANSMEMBRANE DOMAIN-CONTAINING PROTEIN 1"/>
    <property type="match status" value="1"/>
</dbReference>
<evidence type="ECO:0000313" key="8">
    <source>
        <dbReference type="Proteomes" id="UP001279410"/>
    </source>
</evidence>
<organism evidence="7 8">
    <name type="scientific">Lates japonicus</name>
    <name type="common">Japanese lates</name>
    <dbReference type="NCBI Taxonomy" id="270547"/>
    <lineage>
        <taxon>Eukaryota</taxon>
        <taxon>Metazoa</taxon>
        <taxon>Chordata</taxon>
        <taxon>Craniata</taxon>
        <taxon>Vertebrata</taxon>
        <taxon>Euteleostomi</taxon>
        <taxon>Actinopterygii</taxon>
        <taxon>Neopterygii</taxon>
        <taxon>Teleostei</taxon>
        <taxon>Neoteleostei</taxon>
        <taxon>Acanthomorphata</taxon>
        <taxon>Carangaria</taxon>
        <taxon>Carangaria incertae sedis</taxon>
        <taxon>Centropomidae</taxon>
        <taxon>Lates</taxon>
    </lineage>
</organism>
<evidence type="ECO:0000256" key="5">
    <source>
        <dbReference type="SAM" id="MobiDB-lite"/>
    </source>
</evidence>
<reference evidence="7" key="1">
    <citation type="submission" date="2022-08" db="EMBL/GenBank/DDBJ databases">
        <title>Genome sequencing of akame (Lates japonicus).</title>
        <authorList>
            <person name="Hashiguchi Y."/>
            <person name="Takahashi H."/>
        </authorList>
    </citation>
    <scope>NUCLEOTIDE SEQUENCE</scope>
    <source>
        <strain evidence="7">Kochi</strain>
    </source>
</reference>
<evidence type="ECO:0000256" key="1">
    <source>
        <dbReference type="ARBA" id="ARBA00004370"/>
    </source>
</evidence>
<dbReference type="Pfam" id="PF12734">
    <property type="entry name" value="CYSTM"/>
    <property type="match status" value="1"/>
</dbReference>
<evidence type="ECO:0000313" key="7">
    <source>
        <dbReference type="EMBL" id="GLD68955.1"/>
    </source>
</evidence>
<feature type="compositionally biased region" description="Acidic residues" evidence="5">
    <location>
        <begin position="9"/>
        <end position="18"/>
    </location>
</feature>
<dbReference type="EMBL" id="BRZM01000158">
    <property type="protein sequence ID" value="GLD68955.1"/>
    <property type="molecule type" value="Genomic_DNA"/>
</dbReference>
<dbReference type="InterPro" id="IPR028144">
    <property type="entry name" value="CYSTM_dom"/>
</dbReference>
<keyword evidence="7" id="KW-0812">Transmembrane</keyword>
<dbReference type="GO" id="GO:0016020">
    <property type="term" value="C:membrane"/>
    <property type="evidence" value="ECO:0007669"/>
    <property type="project" value="UniProtKB-SubCell"/>
</dbReference>
<sequence>MDEGRRREEEEEEEEEAPSDSPCLSCLCISPSVNVNNCAPVLKILPSAQMNGFYSSVQMNGEQPPPYRPHFPEEPSAPDYPALSSQPVAFPGSSYQTFPQAYAGGGDHTYYQGPPGLLRPPGAFMAQPGSQGFYSKPPKTFQQWDGPRPYGEPPKHTVFVVQQQDQDDGADDSCLTTCSAALCCCFLWDMLTSR</sequence>
<feature type="domain" description="Cysteine-rich transmembrane" evidence="6">
    <location>
        <begin position="160"/>
        <end position="191"/>
    </location>
</feature>
<dbReference type="AlphaFoldDB" id="A0AAD3RI99"/>
<proteinExistence type="inferred from homology"/>
<comment type="similarity">
    <text evidence="2">Belongs to the CYSTM1 family.</text>
</comment>
<evidence type="ECO:0000256" key="2">
    <source>
        <dbReference type="ARBA" id="ARBA00009444"/>
    </source>
</evidence>
<keyword evidence="8" id="KW-1185">Reference proteome</keyword>
<feature type="region of interest" description="Disordered" evidence="5">
    <location>
        <begin position="59"/>
        <end position="88"/>
    </location>
</feature>
<dbReference type="PANTHER" id="PTHR47564">
    <property type="entry name" value="CYSTEINE-RICH AND TRANSMEMBRANE DOMAIN-CONTAINING PROTEIN 1"/>
    <property type="match status" value="1"/>
</dbReference>
<comment type="subcellular location">
    <subcellularLocation>
        <location evidence="1">Membrane</location>
    </subcellularLocation>
</comment>
<keyword evidence="4" id="KW-0472">Membrane</keyword>
<evidence type="ECO:0000256" key="4">
    <source>
        <dbReference type="ARBA" id="ARBA00023136"/>
    </source>
</evidence>
<dbReference type="GO" id="GO:0070062">
    <property type="term" value="C:extracellular exosome"/>
    <property type="evidence" value="ECO:0007669"/>
    <property type="project" value="TreeGrafter"/>
</dbReference>
<name>A0AAD3RI99_LATJO</name>
<dbReference type="InterPro" id="IPR043240">
    <property type="entry name" value="CYSTM1-like"/>
</dbReference>